<keyword evidence="1" id="KW-0560">Oxidoreductase</keyword>
<dbReference type="PANTHER" id="PTHR14239">
    <property type="entry name" value="DUDULIN-RELATED"/>
    <property type="match status" value="1"/>
</dbReference>
<gene>
    <name evidence="3" type="ORF">SG34_031615</name>
</gene>
<evidence type="ECO:0000256" key="1">
    <source>
        <dbReference type="ARBA" id="ARBA00023002"/>
    </source>
</evidence>
<dbReference type="RefSeq" id="WP_044837611.1">
    <property type="nucleotide sequence ID" value="NZ_CP059734.1"/>
</dbReference>
<dbReference type="Gene3D" id="3.40.50.720">
    <property type="entry name" value="NAD(P)-binding Rossmann-like Domain"/>
    <property type="match status" value="1"/>
</dbReference>
<dbReference type="InterPro" id="IPR028939">
    <property type="entry name" value="P5C_Rdtase_cat_N"/>
</dbReference>
<dbReference type="EMBL" id="CP059734">
    <property type="protein sequence ID" value="WDE08473.1"/>
    <property type="molecule type" value="Genomic_DNA"/>
</dbReference>
<dbReference type="SUPFAM" id="SSF51735">
    <property type="entry name" value="NAD(P)-binding Rossmann-fold domains"/>
    <property type="match status" value="1"/>
</dbReference>
<proteinExistence type="predicted"/>
<evidence type="ECO:0000313" key="4">
    <source>
        <dbReference type="Proteomes" id="UP000032352"/>
    </source>
</evidence>
<dbReference type="InterPro" id="IPR036291">
    <property type="entry name" value="NAD(P)-bd_dom_sf"/>
</dbReference>
<dbReference type="Proteomes" id="UP000032352">
    <property type="component" value="Chromosome pTvir"/>
</dbReference>
<reference evidence="3 4" key="2">
    <citation type="journal article" date="2022" name="Mar. Drugs">
        <title>Bioassay-Guided Fractionation Leads to the Detection of Cholic Acid Generated by the Rare Thalassomonas sp.</title>
        <authorList>
            <person name="Pheiffer F."/>
            <person name="Schneider Y.K."/>
            <person name="Hansen E.H."/>
            <person name="Andersen J.H."/>
            <person name="Isaksson J."/>
            <person name="Busche T."/>
            <person name="R C."/>
            <person name="Kalinowski J."/>
            <person name="Zyl L.V."/>
            <person name="Trindade M."/>
        </authorList>
    </citation>
    <scope>NUCLEOTIDE SEQUENCE [LARGE SCALE GENOMIC DNA]</scope>
    <source>
        <strain evidence="3 4">XOM25</strain>
    </source>
</reference>
<dbReference type="InterPro" id="IPR029752">
    <property type="entry name" value="D-isomer_DH_CS1"/>
</dbReference>
<dbReference type="PROSITE" id="PS00065">
    <property type="entry name" value="D_2_HYDROXYACID_DH_1"/>
    <property type="match status" value="1"/>
</dbReference>
<dbReference type="AlphaFoldDB" id="A0AAF0CCH8"/>
<feature type="domain" description="Pyrroline-5-carboxylate reductase catalytic N-terminal" evidence="2">
    <location>
        <begin position="3"/>
        <end position="87"/>
    </location>
</feature>
<dbReference type="GO" id="GO:0016616">
    <property type="term" value="F:oxidoreductase activity, acting on the CH-OH group of donors, NAD or NADP as acceptor"/>
    <property type="evidence" value="ECO:0007669"/>
    <property type="project" value="UniProtKB-ARBA"/>
</dbReference>
<dbReference type="InterPro" id="IPR051267">
    <property type="entry name" value="STEAP_metalloreductase"/>
</dbReference>
<evidence type="ECO:0000313" key="3">
    <source>
        <dbReference type="EMBL" id="WDE08473.1"/>
    </source>
</evidence>
<reference evidence="3 4" key="1">
    <citation type="journal article" date="2015" name="Genome Announc.">
        <title>Draft Genome Sequences of Marine Isolates of Thalassomonas viridans and Thalassomonas actiniarum.</title>
        <authorList>
            <person name="Olonade I."/>
            <person name="van Zyl L.J."/>
            <person name="Trindade M."/>
        </authorList>
    </citation>
    <scope>NUCLEOTIDE SEQUENCE [LARGE SCALE GENOMIC DNA]</scope>
    <source>
        <strain evidence="3 4">XOM25</strain>
    </source>
</reference>
<evidence type="ECO:0000259" key="2">
    <source>
        <dbReference type="Pfam" id="PF03807"/>
    </source>
</evidence>
<keyword evidence="4" id="KW-1185">Reference proteome</keyword>
<dbReference type="PANTHER" id="PTHR14239:SF10">
    <property type="entry name" value="REDUCTASE"/>
    <property type="match status" value="1"/>
</dbReference>
<sequence length="205" mass="21518">MQKIAIFGFGNVGQKLATLFSEAGKTVVIYSKDGQSGRDRYKSASYSDGVRAVDAIALAVPYTGIKALLKPLTEELAGKIIIDCSNPLNDDWSPLLLGQETSAAEQIAAAVPQAKVIKAFNTIFADVMAKEHHNRGGLTMTAFIAGDDSAAKNTTLELAAAVGLAPLDVGPLRSARYLEAMAHLNIQIAVGQGGGTQAAFVYHQA</sequence>
<dbReference type="KEGG" id="tvd:SG34_031615"/>
<organism evidence="3 4">
    <name type="scientific">Thalassomonas viridans</name>
    <dbReference type="NCBI Taxonomy" id="137584"/>
    <lineage>
        <taxon>Bacteria</taxon>
        <taxon>Pseudomonadati</taxon>
        <taxon>Pseudomonadota</taxon>
        <taxon>Gammaproteobacteria</taxon>
        <taxon>Alteromonadales</taxon>
        <taxon>Colwelliaceae</taxon>
        <taxon>Thalassomonas</taxon>
    </lineage>
</organism>
<protein>
    <submittedName>
        <fullName evidence="3">NAD(P)-binding domain-containing protein</fullName>
    </submittedName>
</protein>
<name>A0AAF0CCH8_9GAMM</name>
<dbReference type="Pfam" id="PF03807">
    <property type="entry name" value="F420_oxidored"/>
    <property type="match status" value="1"/>
</dbReference>
<accession>A0AAF0CCH8</accession>